<proteinExistence type="predicted"/>
<sequence>MVLALVIICLNLALGCDKFCASLCERSNGKDKCFASCNCQKKQTNELTDLVLKTDYKDYIRNKFECYIEDVYECEELPTEDEYYYCLYYRDCLEAIDITHLFSSLPLNLIPAIEPSYIRLSWPIYPLLSSCNECFYSPKLLEFSSQNLEEYYSCVYVNCKSEILNDFSKQLLGSSKQNICYDCGEYLNTNDDINCIWFNCRYEIVQKNELFKDFYLEELKSQYNLQSCDDCDSLVYADEYYNCIKNYCKDDDEGKFENFNMDKLQECLNCEYVENTQWNECYNSKCKLDSVKNFLSSDTQNANESINKSTLYAGLSLFIVLIAIGFSINNRTKLDSKGFYSRIS</sequence>
<organism evidence="3 4">
    <name type="scientific">Stentor coeruleus</name>
    <dbReference type="NCBI Taxonomy" id="5963"/>
    <lineage>
        <taxon>Eukaryota</taxon>
        <taxon>Sar</taxon>
        <taxon>Alveolata</taxon>
        <taxon>Ciliophora</taxon>
        <taxon>Postciliodesmatophora</taxon>
        <taxon>Heterotrichea</taxon>
        <taxon>Heterotrichida</taxon>
        <taxon>Stentoridae</taxon>
        <taxon>Stentor</taxon>
    </lineage>
</organism>
<keyword evidence="2" id="KW-0732">Signal</keyword>
<protein>
    <submittedName>
        <fullName evidence="3">Uncharacterized protein</fullName>
    </submittedName>
</protein>
<dbReference type="AlphaFoldDB" id="A0A1R2C0N4"/>
<comment type="caution">
    <text evidence="3">The sequence shown here is derived from an EMBL/GenBank/DDBJ whole genome shotgun (WGS) entry which is preliminary data.</text>
</comment>
<keyword evidence="4" id="KW-1185">Reference proteome</keyword>
<keyword evidence="1" id="KW-1133">Transmembrane helix</keyword>
<dbReference type="Proteomes" id="UP000187209">
    <property type="component" value="Unassembled WGS sequence"/>
</dbReference>
<keyword evidence="1" id="KW-0812">Transmembrane</keyword>
<feature type="transmembrane region" description="Helical" evidence="1">
    <location>
        <begin position="310"/>
        <end position="328"/>
    </location>
</feature>
<feature type="signal peptide" evidence="2">
    <location>
        <begin position="1"/>
        <end position="15"/>
    </location>
</feature>
<keyword evidence="1" id="KW-0472">Membrane</keyword>
<name>A0A1R2C0N4_9CILI</name>
<reference evidence="3 4" key="1">
    <citation type="submission" date="2016-11" db="EMBL/GenBank/DDBJ databases">
        <title>The macronuclear genome of Stentor coeruleus: a giant cell with tiny introns.</title>
        <authorList>
            <person name="Slabodnick M."/>
            <person name="Ruby J.G."/>
            <person name="Reiff S.B."/>
            <person name="Swart E.C."/>
            <person name="Gosai S."/>
            <person name="Prabakaran S."/>
            <person name="Witkowska E."/>
            <person name="Larue G.E."/>
            <person name="Fisher S."/>
            <person name="Freeman R.M."/>
            <person name="Gunawardena J."/>
            <person name="Chu W."/>
            <person name="Stover N.A."/>
            <person name="Gregory B.D."/>
            <person name="Nowacki M."/>
            <person name="Derisi J."/>
            <person name="Roy S.W."/>
            <person name="Marshall W.F."/>
            <person name="Sood P."/>
        </authorList>
    </citation>
    <scope>NUCLEOTIDE SEQUENCE [LARGE SCALE GENOMIC DNA]</scope>
    <source>
        <strain evidence="3">WM001</strain>
    </source>
</reference>
<dbReference type="EMBL" id="MPUH01000337">
    <property type="protein sequence ID" value="OMJ82537.1"/>
    <property type="molecule type" value="Genomic_DNA"/>
</dbReference>
<evidence type="ECO:0000256" key="2">
    <source>
        <dbReference type="SAM" id="SignalP"/>
    </source>
</evidence>
<evidence type="ECO:0000256" key="1">
    <source>
        <dbReference type="SAM" id="Phobius"/>
    </source>
</evidence>
<accession>A0A1R2C0N4</accession>
<evidence type="ECO:0000313" key="4">
    <source>
        <dbReference type="Proteomes" id="UP000187209"/>
    </source>
</evidence>
<evidence type="ECO:0000313" key="3">
    <source>
        <dbReference type="EMBL" id="OMJ82537.1"/>
    </source>
</evidence>
<feature type="chain" id="PRO_5012842340" evidence="2">
    <location>
        <begin position="16"/>
        <end position="344"/>
    </location>
</feature>
<gene>
    <name evidence="3" type="ORF">SteCoe_16769</name>
</gene>